<evidence type="ECO:0000313" key="3">
    <source>
        <dbReference type="EMBL" id="KAB2574296.1"/>
    </source>
</evidence>
<evidence type="ECO:0000313" key="4">
    <source>
        <dbReference type="Proteomes" id="UP000325902"/>
    </source>
</evidence>
<accession>A0A5N5D8Z4</accession>
<proteinExistence type="predicted"/>
<feature type="compositionally biased region" description="Polar residues" evidence="1">
    <location>
        <begin position="295"/>
        <end position="304"/>
    </location>
</feature>
<dbReference type="EMBL" id="VCHE01000045">
    <property type="protein sequence ID" value="KAB2574296.1"/>
    <property type="molecule type" value="Genomic_DNA"/>
</dbReference>
<name>A0A5N5D8Z4_9PEZI</name>
<keyword evidence="2" id="KW-1133">Transmembrane helix</keyword>
<evidence type="ECO:0000256" key="1">
    <source>
        <dbReference type="SAM" id="MobiDB-lite"/>
    </source>
</evidence>
<dbReference type="OrthoDB" id="5215637at2759"/>
<sequence length="346" mass="36417">MAIDRHHHKWNNLFMKYLVVFLVNTAMTKAAVATATGAATCYYPDGSKATDYQYVPYPNASTVSFRSCCIPSENDTYLDNGLCYFPVNPSTPSHGNYIYRGGCTDQSWRSDACASKCTSNTPNLYESVLYCSNNDKFCCQKAAKSGSCCDDNGYLFTLDLPAWIMTSLRNASIAPTADNQTAAAATHSSASSMLPAISSSFAPPSWTTSRIPTTTSSTAATTQATTAGNAVGANSNELSAAASLGLGLGIGVPSLLLMVVGIFFQKKVKAVKISVHNGFKHISGGGGGGSVGSRTPRSGMSTRPPSERGREDEESSVGEGSSEGTGGEWKGKEKMKVEAEDVGGEE</sequence>
<reference evidence="3 4" key="1">
    <citation type="journal article" date="2019" name="Sci. Rep.">
        <title>A multi-omics analysis of the grapevine pathogen Lasiodiplodia theobromae reveals that temperature affects the expression of virulence- and pathogenicity-related genes.</title>
        <authorList>
            <person name="Felix C."/>
            <person name="Meneses R."/>
            <person name="Goncalves M.F.M."/>
            <person name="Tilleman L."/>
            <person name="Duarte A.S."/>
            <person name="Jorrin-Novo J.V."/>
            <person name="Van de Peer Y."/>
            <person name="Deforce D."/>
            <person name="Van Nieuwerburgh F."/>
            <person name="Esteves A.C."/>
            <person name="Alves A."/>
        </authorList>
    </citation>
    <scope>NUCLEOTIDE SEQUENCE [LARGE SCALE GENOMIC DNA]</scope>
    <source>
        <strain evidence="3 4">LA-SOL3</strain>
    </source>
</reference>
<protein>
    <recommendedName>
        <fullName evidence="5">Mid2 domain-containing protein</fullName>
    </recommendedName>
</protein>
<feature type="compositionally biased region" description="Basic and acidic residues" evidence="1">
    <location>
        <begin position="329"/>
        <end position="339"/>
    </location>
</feature>
<feature type="region of interest" description="Disordered" evidence="1">
    <location>
        <begin position="279"/>
        <end position="346"/>
    </location>
</feature>
<evidence type="ECO:0000256" key="2">
    <source>
        <dbReference type="SAM" id="Phobius"/>
    </source>
</evidence>
<dbReference type="Proteomes" id="UP000325902">
    <property type="component" value="Unassembled WGS sequence"/>
</dbReference>
<dbReference type="AlphaFoldDB" id="A0A5N5D8Z4"/>
<evidence type="ECO:0008006" key="5">
    <source>
        <dbReference type="Google" id="ProtNLM"/>
    </source>
</evidence>
<keyword evidence="4" id="KW-1185">Reference proteome</keyword>
<gene>
    <name evidence="3" type="ORF">DBV05_g7025</name>
</gene>
<organism evidence="3 4">
    <name type="scientific">Lasiodiplodia theobromae</name>
    <dbReference type="NCBI Taxonomy" id="45133"/>
    <lineage>
        <taxon>Eukaryota</taxon>
        <taxon>Fungi</taxon>
        <taxon>Dikarya</taxon>
        <taxon>Ascomycota</taxon>
        <taxon>Pezizomycotina</taxon>
        <taxon>Dothideomycetes</taxon>
        <taxon>Dothideomycetes incertae sedis</taxon>
        <taxon>Botryosphaeriales</taxon>
        <taxon>Botryosphaeriaceae</taxon>
        <taxon>Lasiodiplodia</taxon>
    </lineage>
</organism>
<keyword evidence="2" id="KW-0472">Membrane</keyword>
<comment type="caution">
    <text evidence="3">The sequence shown here is derived from an EMBL/GenBank/DDBJ whole genome shotgun (WGS) entry which is preliminary data.</text>
</comment>
<feature type="transmembrane region" description="Helical" evidence="2">
    <location>
        <begin position="244"/>
        <end position="264"/>
    </location>
</feature>
<keyword evidence="2" id="KW-0812">Transmembrane</keyword>